<feature type="transmembrane region" description="Helical" evidence="1">
    <location>
        <begin position="12"/>
        <end position="32"/>
    </location>
</feature>
<keyword evidence="1" id="KW-0472">Membrane</keyword>
<dbReference type="AlphaFoldDB" id="A0AAV0BQ57"/>
<organism evidence="2 3">
    <name type="scientific">Phakopsora pachyrhizi</name>
    <name type="common">Asian soybean rust disease fungus</name>
    <dbReference type="NCBI Taxonomy" id="170000"/>
    <lineage>
        <taxon>Eukaryota</taxon>
        <taxon>Fungi</taxon>
        <taxon>Dikarya</taxon>
        <taxon>Basidiomycota</taxon>
        <taxon>Pucciniomycotina</taxon>
        <taxon>Pucciniomycetes</taxon>
        <taxon>Pucciniales</taxon>
        <taxon>Phakopsoraceae</taxon>
        <taxon>Phakopsora</taxon>
    </lineage>
</organism>
<keyword evidence="3" id="KW-1185">Reference proteome</keyword>
<dbReference type="EMBL" id="CALTRL010006049">
    <property type="protein sequence ID" value="CAH7689229.1"/>
    <property type="molecule type" value="Genomic_DNA"/>
</dbReference>
<evidence type="ECO:0000313" key="2">
    <source>
        <dbReference type="EMBL" id="CAH7689229.1"/>
    </source>
</evidence>
<evidence type="ECO:0000256" key="1">
    <source>
        <dbReference type="SAM" id="Phobius"/>
    </source>
</evidence>
<sequence>MLPLLLFFYSSLHYSLLLCPAPLSFFSFFFFWKPLSSLSYILCSSVLYLCSFLVLF</sequence>
<gene>
    <name evidence="2" type="ORF">PPACK8108_LOCUS24256</name>
</gene>
<keyword evidence="1" id="KW-1133">Transmembrane helix</keyword>
<keyword evidence="1" id="KW-0812">Transmembrane</keyword>
<dbReference type="Proteomes" id="UP001153365">
    <property type="component" value="Unassembled WGS sequence"/>
</dbReference>
<name>A0AAV0BQ57_PHAPC</name>
<evidence type="ECO:0000313" key="3">
    <source>
        <dbReference type="Proteomes" id="UP001153365"/>
    </source>
</evidence>
<accession>A0AAV0BQ57</accession>
<feature type="transmembrane region" description="Helical" evidence="1">
    <location>
        <begin position="38"/>
        <end position="55"/>
    </location>
</feature>
<reference evidence="2" key="1">
    <citation type="submission" date="2022-06" db="EMBL/GenBank/DDBJ databases">
        <authorList>
            <consortium name="SYNGENTA / RWTH Aachen University"/>
        </authorList>
    </citation>
    <scope>NUCLEOTIDE SEQUENCE</scope>
</reference>
<proteinExistence type="predicted"/>
<comment type="caution">
    <text evidence="2">The sequence shown here is derived from an EMBL/GenBank/DDBJ whole genome shotgun (WGS) entry which is preliminary data.</text>
</comment>
<protein>
    <submittedName>
        <fullName evidence="2">Uncharacterized protein</fullName>
    </submittedName>
</protein>